<dbReference type="AlphaFoldDB" id="A0A834Y1V6"/>
<dbReference type="GO" id="GO:0016042">
    <property type="term" value="P:lipid catabolic process"/>
    <property type="evidence" value="ECO:0007669"/>
    <property type="project" value="InterPro"/>
</dbReference>
<keyword evidence="3 6" id="KW-1015">Disulfide bond</keyword>
<keyword evidence="8" id="KW-0378">Hydrolase</keyword>
<dbReference type="InterPro" id="IPR016090">
    <property type="entry name" value="PLA2-like_dom"/>
</dbReference>
<protein>
    <recommendedName>
        <fullName evidence="8">Phospholipase A2</fullName>
        <ecNumber evidence="8">3.1.1.4</ecNumber>
    </recommendedName>
</protein>
<feature type="binding site" evidence="5">
    <location>
        <position position="135"/>
    </location>
    <ligand>
        <name>Ca(2+)</name>
        <dbReference type="ChEBI" id="CHEBI:29108"/>
    </ligand>
</feature>
<feature type="disulfide bond" evidence="6">
    <location>
        <begin position="130"/>
        <end position="192"/>
    </location>
</feature>
<reference evidence="10 11" key="1">
    <citation type="submission" date="2020-08" db="EMBL/GenBank/DDBJ databases">
        <title>Aphidius gifuensis genome sequencing and assembly.</title>
        <authorList>
            <person name="Du Z."/>
        </authorList>
    </citation>
    <scope>NUCLEOTIDE SEQUENCE [LARGE SCALE GENOMIC DNA]</scope>
    <source>
        <strain evidence="10">YNYX2018</strain>
        <tissue evidence="10">Adults</tissue>
    </source>
</reference>
<dbReference type="GO" id="GO:0004623">
    <property type="term" value="F:phospholipase A2 activity"/>
    <property type="evidence" value="ECO:0007669"/>
    <property type="project" value="UniProtKB-EC"/>
</dbReference>
<evidence type="ECO:0000259" key="9">
    <source>
        <dbReference type="SMART" id="SM00085"/>
    </source>
</evidence>
<dbReference type="SMART" id="SM00085">
    <property type="entry name" value="PA2c"/>
    <property type="match status" value="1"/>
</dbReference>
<keyword evidence="11" id="KW-1185">Reference proteome</keyword>
<evidence type="ECO:0000256" key="3">
    <source>
        <dbReference type="ARBA" id="ARBA00023157"/>
    </source>
</evidence>
<dbReference type="EC" id="3.1.1.4" evidence="8"/>
<dbReference type="Pfam" id="PF00068">
    <property type="entry name" value="Phospholip_A2_1"/>
    <property type="match status" value="1"/>
</dbReference>
<gene>
    <name evidence="10" type="ORF">HCN44_006621</name>
</gene>
<feature type="disulfide bond" evidence="6">
    <location>
        <begin position="115"/>
        <end position="131"/>
    </location>
</feature>
<feature type="active site" evidence="4">
    <location>
        <position position="134"/>
    </location>
</feature>
<comment type="subcellular location">
    <subcellularLocation>
        <location evidence="1 8">Secreted</location>
    </subcellularLocation>
</comment>
<comment type="catalytic activity">
    <reaction evidence="8">
        <text>a 1,2-diacyl-sn-glycero-3-phosphocholine + H2O = a 1-acyl-sn-glycero-3-phosphocholine + a fatty acid + H(+)</text>
        <dbReference type="Rhea" id="RHEA:15801"/>
        <dbReference type="ChEBI" id="CHEBI:15377"/>
        <dbReference type="ChEBI" id="CHEBI:15378"/>
        <dbReference type="ChEBI" id="CHEBI:28868"/>
        <dbReference type="ChEBI" id="CHEBI:57643"/>
        <dbReference type="ChEBI" id="CHEBI:58168"/>
        <dbReference type="EC" id="3.1.1.4"/>
    </reaction>
</comment>
<dbReference type="GO" id="GO:0050482">
    <property type="term" value="P:arachidonate secretion"/>
    <property type="evidence" value="ECO:0007669"/>
    <property type="project" value="InterPro"/>
</dbReference>
<feature type="binding site" evidence="5">
    <location>
        <position position="114"/>
    </location>
    <ligand>
        <name>Ca(2+)</name>
        <dbReference type="ChEBI" id="CHEBI:29108"/>
    </ligand>
</feature>
<comment type="caution">
    <text evidence="10">The sequence shown here is derived from an EMBL/GenBank/DDBJ whole genome shotgun (WGS) entry which is preliminary data.</text>
</comment>
<evidence type="ECO:0000256" key="1">
    <source>
        <dbReference type="ARBA" id="ARBA00004613"/>
    </source>
</evidence>
<evidence type="ECO:0000256" key="5">
    <source>
        <dbReference type="PIRSR" id="PIRSR601211-2"/>
    </source>
</evidence>
<dbReference type="SUPFAM" id="SSF48619">
    <property type="entry name" value="Phospholipase A2, PLA2"/>
    <property type="match status" value="1"/>
</dbReference>
<feature type="domain" description="Phospholipase A2-like central" evidence="9">
    <location>
        <begin position="89"/>
        <end position="206"/>
    </location>
</feature>
<dbReference type="InterPro" id="IPR036444">
    <property type="entry name" value="PLipase_A2_dom_sf"/>
</dbReference>
<feature type="active site" evidence="4">
    <location>
        <position position="186"/>
    </location>
</feature>
<dbReference type="PRINTS" id="PR00389">
    <property type="entry name" value="PHPHLIPASEA2"/>
</dbReference>
<feature type="disulfide bond" evidence="6">
    <location>
        <begin position="165"/>
        <end position="183"/>
    </location>
</feature>
<evidence type="ECO:0000313" key="11">
    <source>
        <dbReference type="Proteomes" id="UP000639338"/>
    </source>
</evidence>
<dbReference type="Proteomes" id="UP000639338">
    <property type="component" value="Unassembled WGS sequence"/>
</dbReference>
<keyword evidence="5 8" id="KW-0106">Calcium</keyword>
<sequence>MYFKNVSPASGSGSLKKSQGFLKNWKSEKNNKTNNNDQINNVTLKLSEINNLNNSIKNNNYLLFKSNDIWSASNTISSVGGSSRRNKRSVVHLFNMVLCATGCNPLAFKGYGCFCGFLGSGYPVDGIDRCCWIHDRCYDATGCPTFIEYFVPYYWKCYRGSRPICAISHGSWGGSGSCSQRLCECDRALSQCLSRFPCPQTKAVCTSAPFRFIQNIFMML</sequence>
<feature type="disulfide bond" evidence="6">
    <location>
        <begin position="137"/>
        <end position="185"/>
    </location>
</feature>
<dbReference type="GO" id="GO:0006644">
    <property type="term" value="P:phospholipid metabolic process"/>
    <property type="evidence" value="ECO:0007669"/>
    <property type="project" value="InterPro"/>
</dbReference>
<evidence type="ECO:0000256" key="6">
    <source>
        <dbReference type="PIRSR" id="PIRSR601211-3"/>
    </source>
</evidence>
<evidence type="ECO:0000256" key="2">
    <source>
        <dbReference type="ARBA" id="ARBA00022525"/>
    </source>
</evidence>
<keyword evidence="2 8" id="KW-0964">Secreted</keyword>
<dbReference type="PANTHER" id="PTHR11716:SF107">
    <property type="entry name" value="PHOSPHOLIPASE A2"/>
    <property type="match status" value="1"/>
</dbReference>
<dbReference type="CDD" id="cd00125">
    <property type="entry name" value="PLA2c"/>
    <property type="match status" value="1"/>
</dbReference>
<feature type="binding site" evidence="5">
    <location>
        <position position="116"/>
    </location>
    <ligand>
        <name>Ca(2+)</name>
        <dbReference type="ChEBI" id="CHEBI:29108"/>
    </ligand>
</feature>
<organism evidence="10 11">
    <name type="scientific">Aphidius gifuensis</name>
    <name type="common">Parasitoid wasp</name>
    <dbReference type="NCBI Taxonomy" id="684658"/>
    <lineage>
        <taxon>Eukaryota</taxon>
        <taxon>Metazoa</taxon>
        <taxon>Ecdysozoa</taxon>
        <taxon>Arthropoda</taxon>
        <taxon>Hexapoda</taxon>
        <taxon>Insecta</taxon>
        <taxon>Pterygota</taxon>
        <taxon>Neoptera</taxon>
        <taxon>Endopterygota</taxon>
        <taxon>Hymenoptera</taxon>
        <taxon>Apocrita</taxon>
        <taxon>Ichneumonoidea</taxon>
        <taxon>Braconidae</taxon>
        <taxon>Aphidiinae</taxon>
        <taxon>Aphidius</taxon>
    </lineage>
</organism>
<dbReference type="InterPro" id="IPR001211">
    <property type="entry name" value="PLA2"/>
</dbReference>
<dbReference type="GO" id="GO:0005509">
    <property type="term" value="F:calcium ion binding"/>
    <property type="evidence" value="ECO:0007669"/>
    <property type="project" value="InterPro"/>
</dbReference>
<dbReference type="EMBL" id="JACMRX010000002">
    <property type="protein sequence ID" value="KAF7995514.1"/>
    <property type="molecule type" value="Genomic_DNA"/>
</dbReference>
<dbReference type="OrthoDB" id="5841574at2759"/>
<name>A0A834Y1V6_APHGI</name>
<evidence type="ECO:0000256" key="8">
    <source>
        <dbReference type="RuleBase" id="RU361236"/>
    </source>
</evidence>
<dbReference type="PROSITE" id="PS00118">
    <property type="entry name" value="PA2_HIS"/>
    <property type="match status" value="1"/>
</dbReference>
<comment type="cofactor">
    <cofactor evidence="5">
        <name>Ca(2+)</name>
        <dbReference type="ChEBI" id="CHEBI:29108"/>
    </cofactor>
    <text evidence="5">Binds 1 Ca(2+) ion per subunit.</text>
</comment>
<evidence type="ECO:0000256" key="7">
    <source>
        <dbReference type="RuleBase" id="RU003654"/>
    </source>
</evidence>
<evidence type="ECO:0000313" key="10">
    <source>
        <dbReference type="EMBL" id="KAF7995514.1"/>
    </source>
</evidence>
<dbReference type="PANTHER" id="PTHR11716">
    <property type="entry name" value="PHOSPHOLIPASE A2 FAMILY MEMBER"/>
    <property type="match status" value="1"/>
</dbReference>
<evidence type="ECO:0000256" key="4">
    <source>
        <dbReference type="PIRSR" id="PIRSR601211-1"/>
    </source>
</evidence>
<feature type="disulfide bond" evidence="6">
    <location>
        <begin position="143"/>
        <end position="178"/>
    </location>
</feature>
<dbReference type="GO" id="GO:0005576">
    <property type="term" value="C:extracellular region"/>
    <property type="evidence" value="ECO:0007669"/>
    <property type="project" value="UniProtKB-SubCell"/>
</dbReference>
<accession>A0A834Y1V6</accession>
<dbReference type="InterPro" id="IPR033113">
    <property type="entry name" value="PLA2_histidine"/>
</dbReference>
<comment type="similarity">
    <text evidence="7">Belongs to the phospholipase A2 family.</text>
</comment>
<keyword evidence="5" id="KW-0479">Metal-binding</keyword>
<dbReference type="Gene3D" id="1.20.90.10">
    <property type="entry name" value="Phospholipase A2 domain"/>
    <property type="match status" value="1"/>
</dbReference>
<proteinExistence type="inferred from homology"/>
<keyword evidence="8" id="KW-0443">Lipid metabolism</keyword>